<organism evidence="3 4">
    <name type="scientific">Haematococcus lacustris</name>
    <name type="common">Green alga</name>
    <name type="synonym">Haematococcus pluvialis</name>
    <dbReference type="NCBI Taxonomy" id="44745"/>
    <lineage>
        <taxon>Eukaryota</taxon>
        <taxon>Viridiplantae</taxon>
        <taxon>Chlorophyta</taxon>
        <taxon>core chlorophytes</taxon>
        <taxon>Chlorophyceae</taxon>
        <taxon>CS clade</taxon>
        <taxon>Chlamydomonadales</taxon>
        <taxon>Haematococcaceae</taxon>
        <taxon>Haematococcus</taxon>
    </lineage>
</organism>
<dbReference type="PANTHER" id="PTHR37755:SF1">
    <property type="entry name" value="PROTEIN TIC 56, CHLOROPLASTIC"/>
    <property type="match status" value="1"/>
</dbReference>
<proteinExistence type="predicted"/>
<dbReference type="InterPro" id="IPR025640">
    <property type="entry name" value="GYF_2"/>
</dbReference>
<evidence type="ECO:0000259" key="2">
    <source>
        <dbReference type="Pfam" id="PF14237"/>
    </source>
</evidence>
<accession>A0A699ZYA2</accession>
<dbReference type="AlphaFoldDB" id="A0A699ZYA2"/>
<dbReference type="PANTHER" id="PTHR37755">
    <property type="entry name" value="PROTEIN TIC 56, CHLOROPLASTIC"/>
    <property type="match status" value="1"/>
</dbReference>
<dbReference type="EMBL" id="BLLF01001740">
    <property type="protein sequence ID" value="GFH20992.1"/>
    <property type="molecule type" value="Genomic_DNA"/>
</dbReference>
<name>A0A699ZYA2_HAELA</name>
<feature type="compositionally biased region" description="Polar residues" evidence="1">
    <location>
        <begin position="54"/>
        <end position="68"/>
    </location>
</feature>
<evidence type="ECO:0000256" key="1">
    <source>
        <dbReference type="SAM" id="MobiDB-lite"/>
    </source>
</evidence>
<comment type="caution">
    <text evidence="3">The sequence shown here is derived from an EMBL/GenBank/DDBJ whole genome shotgun (WGS) entry which is preliminary data.</text>
</comment>
<feature type="region of interest" description="Disordered" evidence="1">
    <location>
        <begin position="47"/>
        <end position="68"/>
    </location>
</feature>
<dbReference type="InterPro" id="IPR037471">
    <property type="entry name" value="TIC56"/>
</dbReference>
<keyword evidence="4" id="KW-1185">Reference proteome</keyword>
<feature type="domain" description="GYF" evidence="2">
    <location>
        <begin position="163"/>
        <end position="211"/>
    </location>
</feature>
<evidence type="ECO:0000313" key="4">
    <source>
        <dbReference type="Proteomes" id="UP000485058"/>
    </source>
</evidence>
<sequence length="261" mass="30031">MANSKLCQEGRAHREPMRTIQDASAEFNDDGDEAGLFVPPRKIRLTKTKPIAASESSSSTQLKPKDVQTQASRIAQVVAGLADLSVDSQAPSRRPSRVQQTRTEELEELANIFDMDESFTLPVTSSKSEWTQSLRPPVQRVVLSHYQHEMINYQRMLLRKNIWYYRDRMNNARGPCPLHVLKEAWVQGVVDENTLMWGQGLADWLPAKNIKLLLPMIRTPEVRFGTWLKRTFALKPALNRIRENRKELRPEAVSKQVERMR</sequence>
<protein>
    <submittedName>
        <fullName evidence="3">GYF_2 domain-containing protein</fullName>
    </submittedName>
</protein>
<evidence type="ECO:0000313" key="3">
    <source>
        <dbReference type="EMBL" id="GFH20992.1"/>
    </source>
</evidence>
<reference evidence="3 4" key="1">
    <citation type="submission" date="2020-02" db="EMBL/GenBank/DDBJ databases">
        <title>Draft genome sequence of Haematococcus lacustris strain NIES-144.</title>
        <authorList>
            <person name="Morimoto D."/>
            <person name="Nakagawa S."/>
            <person name="Yoshida T."/>
            <person name="Sawayama S."/>
        </authorList>
    </citation>
    <scope>NUCLEOTIDE SEQUENCE [LARGE SCALE GENOMIC DNA]</scope>
    <source>
        <strain evidence="3 4">NIES-144</strain>
    </source>
</reference>
<dbReference type="Proteomes" id="UP000485058">
    <property type="component" value="Unassembled WGS sequence"/>
</dbReference>
<gene>
    <name evidence="3" type="ORF">HaLaN_18205</name>
</gene>
<dbReference type="GO" id="GO:0009706">
    <property type="term" value="C:chloroplast inner membrane"/>
    <property type="evidence" value="ECO:0007669"/>
    <property type="project" value="TreeGrafter"/>
</dbReference>
<dbReference type="Pfam" id="PF14237">
    <property type="entry name" value="GYF_2"/>
    <property type="match status" value="1"/>
</dbReference>
<dbReference type="GO" id="GO:0045037">
    <property type="term" value="P:protein import into chloroplast stroma"/>
    <property type="evidence" value="ECO:0007669"/>
    <property type="project" value="TreeGrafter"/>
</dbReference>